<comment type="similarity">
    <text evidence="1">Belongs to the senescence regulator S40 family.</text>
</comment>
<gene>
    <name evidence="2" type="ORF">SSX86_000806</name>
</gene>
<keyword evidence="3" id="KW-1185">Reference proteome</keyword>
<accession>A0AAP0DQ39</accession>
<dbReference type="EMBL" id="JBCNJP010000003">
    <property type="protein sequence ID" value="KAK9079136.1"/>
    <property type="molecule type" value="Genomic_DNA"/>
</dbReference>
<organism evidence="2 3">
    <name type="scientific">Deinandra increscens subsp. villosa</name>
    <dbReference type="NCBI Taxonomy" id="3103831"/>
    <lineage>
        <taxon>Eukaryota</taxon>
        <taxon>Viridiplantae</taxon>
        <taxon>Streptophyta</taxon>
        <taxon>Embryophyta</taxon>
        <taxon>Tracheophyta</taxon>
        <taxon>Spermatophyta</taxon>
        <taxon>Magnoliopsida</taxon>
        <taxon>eudicotyledons</taxon>
        <taxon>Gunneridae</taxon>
        <taxon>Pentapetalae</taxon>
        <taxon>asterids</taxon>
        <taxon>campanulids</taxon>
        <taxon>Asterales</taxon>
        <taxon>Asteraceae</taxon>
        <taxon>Asteroideae</taxon>
        <taxon>Heliantheae alliance</taxon>
        <taxon>Madieae</taxon>
        <taxon>Madiinae</taxon>
        <taxon>Deinandra</taxon>
    </lineage>
</organism>
<sequence>MAEPKKPSSMVVKRVEAARSLPENVPDWSKIVVISESDNGNGGGKPPPSHEFPARRGIMASTLMKERDPSRVRSGIWEKIGFNEED</sequence>
<name>A0AAP0DQ39_9ASTR</name>
<comment type="caution">
    <text evidence="2">The sequence shown here is derived from an EMBL/GenBank/DDBJ whole genome shotgun (WGS) entry which is preliminary data.</text>
</comment>
<dbReference type="Pfam" id="PF04520">
    <property type="entry name" value="Senescence_reg"/>
    <property type="match status" value="1"/>
</dbReference>
<evidence type="ECO:0000313" key="2">
    <source>
        <dbReference type="EMBL" id="KAK9079136.1"/>
    </source>
</evidence>
<dbReference type="AlphaFoldDB" id="A0AAP0DQ39"/>
<dbReference type="Proteomes" id="UP001408789">
    <property type="component" value="Unassembled WGS sequence"/>
</dbReference>
<evidence type="ECO:0000256" key="1">
    <source>
        <dbReference type="ARBA" id="ARBA00034773"/>
    </source>
</evidence>
<protein>
    <submittedName>
        <fullName evidence="2">Uncharacterized protein</fullName>
    </submittedName>
</protein>
<proteinExistence type="inferred from homology"/>
<reference evidence="2 3" key="1">
    <citation type="submission" date="2024-04" db="EMBL/GenBank/DDBJ databases">
        <title>The reference genome of an endangered Asteraceae, Deinandra increscens subsp. villosa, native to the Central Coast of California.</title>
        <authorList>
            <person name="Guilliams M."/>
            <person name="Hasenstab-Lehman K."/>
            <person name="Meyer R."/>
            <person name="Mcevoy S."/>
        </authorList>
    </citation>
    <scope>NUCLEOTIDE SEQUENCE [LARGE SCALE GENOMIC DNA]</scope>
    <source>
        <tissue evidence="2">Leaf</tissue>
    </source>
</reference>
<evidence type="ECO:0000313" key="3">
    <source>
        <dbReference type="Proteomes" id="UP001408789"/>
    </source>
</evidence>
<dbReference type="InterPro" id="IPR007608">
    <property type="entry name" value="Senescence_reg_S40"/>
</dbReference>
<dbReference type="GO" id="GO:0010150">
    <property type="term" value="P:leaf senescence"/>
    <property type="evidence" value="ECO:0007669"/>
    <property type="project" value="UniProtKB-ARBA"/>
</dbReference>